<keyword evidence="1" id="KW-0472">Membrane</keyword>
<keyword evidence="3" id="KW-1185">Reference proteome</keyword>
<organism evidence="2 3">
    <name type="scientific">Diploscapter pachys</name>
    <dbReference type="NCBI Taxonomy" id="2018661"/>
    <lineage>
        <taxon>Eukaryota</taxon>
        <taxon>Metazoa</taxon>
        <taxon>Ecdysozoa</taxon>
        <taxon>Nematoda</taxon>
        <taxon>Chromadorea</taxon>
        <taxon>Rhabditida</taxon>
        <taxon>Rhabditina</taxon>
        <taxon>Rhabditomorpha</taxon>
        <taxon>Rhabditoidea</taxon>
        <taxon>Rhabditidae</taxon>
        <taxon>Diploscapter</taxon>
    </lineage>
</organism>
<reference evidence="2 3" key="1">
    <citation type="journal article" date="2017" name="Curr. Biol.">
        <title>Genome architecture and evolution of a unichromosomal asexual nematode.</title>
        <authorList>
            <person name="Fradin H."/>
            <person name="Zegar C."/>
            <person name="Gutwein M."/>
            <person name="Lucas J."/>
            <person name="Kovtun M."/>
            <person name="Corcoran D."/>
            <person name="Baugh L.R."/>
            <person name="Kiontke K."/>
            <person name="Gunsalus K."/>
            <person name="Fitch D.H."/>
            <person name="Piano F."/>
        </authorList>
    </citation>
    <scope>NUCLEOTIDE SEQUENCE [LARGE SCALE GENOMIC DNA]</scope>
    <source>
        <strain evidence="2">PF1309</strain>
    </source>
</reference>
<dbReference type="Proteomes" id="UP000218231">
    <property type="component" value="Unassembled WGS sequence"/>
</dbReference>
<dbReference type="OrthoDB" id="5876405at2759"/>
<gene>
    <name evidence="2" type="ORF">WR25_08809</name>
</gene>
<dbReference type="AlphaFoldDB" id="A0A2A2J8G4"/>
<sequence>MFQEREENKPKRWGFLVFIVAVVTTFNLAVVITIRALLDSEDEINEPVIQGELRRDLTAFLGVFTLTFFFGCWCCFCCGCFGCRWLFCDCPGQCVALMSDLCGSMFGRQIERRKFGNEFGDSELQITDVVVQARGVVQNQMENKTSDNFAYENPVAIQHFIEAEAEAPSHLLSVPRYGRRSQTAPPLLLGFRNASKGACVVVVVLSNPNILHRLICPSRLGDGVVVWGANGLEQFE</sequence>
<dbReference type="EMBL" id="LIAE01010618">
    <property type="protein sequence ID" value="PAV57822.1"/>
    <property type="molecule type" value="Genomic_DNA"/>
</dbReference>
<proteinExistence type="predicted"/>
<feature type="transmembrane region" description="Helical" evidence="1">
    <location>
        <begin position="15"/>
        <end position="38"/>
    </location>
</feature>
<feature type="transmembrane region" description="Helical" evidence="1">
    <location>
        <begin position="59"/>
        <end position="87"/>
    </location>
</feature>
<comment type="caution">
    <text evidence="2">The sequence shown here is derived from an EMBL/GenBank/DDBJ whole genome shotgun (WGS) entry which is preliminary data.</text>
</comment>
<evidence type="ECO:0000256" key="1">
    <source>
        <dbReference type="SAM" id="Phobius"/>
    </source>
</evidence>
<protein>
    <submittedName>
        <fullName evidence="2">Uncharacterized protein</fullName>
    </submittedName>
</protein>
<evidence type="ECO:0000313" key="3">
    <source>
        <dbReference type="Proteomes" id="UP000218231"/>
    </source>
</evidence>
<name>A0A2A2J8G4_9BILA</name>
<accession>A0A2A2J8G4</accession>
<evidence type="ECO:0000313" key="2">
    <source>
        <dbReference type="EMBL" id="PAV57822.1"/>
    </source>
</evidence>
<keyword evidence="1" id="KW-1133">Transmembrane helix</keyword>
<keyword evidence="1" id="KW-0812">Transmembrane</keyword>